<gene>
    <name evidence="2" type="ORF">GGD88_001714</name>
</gene>
<dbReference type="Pfam" id="PF11997">
    <property type="entry name" value="DUF3492"/>
    <property type="match status" value="1"/>
</dbReference>
<dbReference type="PANTHER" id="PTHR12526:SF608">
    <property type="entry name" value="PELF"/>
    <property type="match status" value="1"/>
</dbReference>
<keyword evidence="2" id="KW-0808">Transferase</keyword>
<feature type="domain" description="DUF3492" evidence="1">
    <location>
        <begin position="12"/>
        <end position="285"/>
    </location>
</feature>
<dbReference type="Gene3D" id="3.40.50.2000">
    <property type="entry name" value="Glycogen Phosphorylase B"/>
    <property type="match status" value="2"/>
</dbReference>
<comment type="caution">
    <text evidence="2">The sequence shown here is derived from an EMBL/GenBank/DDBJ whole genome shotgun (WGS) entry which is preliminary data.</text>
</comment>
<evidence type="ECO:0000259" key="1">
    <source>
        <dbReference type="Pfam" id="PF11997"/>
    </source>
</evidence>
<dbReference type="SUPFAM" id="SSF53756">
    <property type="entry name" value="UDP-Glycosyltransferase/glycogen phosphorylase"/>
    <property type="match status" value="1"/>
</dbReference>
<protein>
    <submittedName>
        <fullName evidence="2">Glycosyltransferase involved in cell wall biosynthesis</fullName>
    </submittedName>
</protein>
<dbReference type="EMBL" id="JACIGI010000011">
    <property type="protein sequence ID" value="MBB4285991.1"/>
    <property type="molecule type" value="Genomic_DNA"/>
</dbReference>
<keyword evidence="3" id="KW-1185">Reference proteome</keyword>
<reference evidence="2 3" key="1">
    <citation type="submission" date="2020-08" db="EMBL/GenBank/DDBJ databases">
        <title>Genome sequencing of Purple Non-Sulfur Bacteria from various extreme environments.</title>
        <authorList>
            <person name="Mayer M."/>
        </authorList>
    </citation>
    <scope>NUCLEOTIDE SEQUENCE [LARGE SCALE GENOMIC DNA]</scope>
    <source>
        <strain evidence="2 3">JA135</strain>
    </source>
</reference>
<dbReference type="PANTHER" id="PTHR12526">
    <property type="entry name" value="GLYCOSYLTRANSFERASE"/>
    <property type="match status" value="1"/>
</dbReference>
<organism evidence="2 3">
    <name type="scientific">Roseospira goensis</name>
    <dbReference type="NCBI Taxonomy" id="391922"/>
    <lineage>
        <taxon>Bacteria</taxon>
        <taxon>Pseudomonadati</taxon>
        <taxon>Pseudomonadota</taxon>
        <taxon>Alphaproteobacteria</taxon>
        <taxon>Rhodospirillales</taxon>
        <taxon>Rhodospirillaceae</taxon>
        <taxon>Roseospira</taxon>
    </lineage>
</organism>
<dbReference type="Pfam" id="PF13692">
    <property type="entry name" value="Glyco_trans_1_4"/>
    <property type="match status" value="1"/>
</dbReference>
<dbReference type="InterPro" id="IPR022622">
    <property type="entry name" value="DUF3492"/>
</dbReference>
<sequence>MMIGRRQRVPEADVCLMLEGTYPFVAGGVSTWVHDLIRAQSPLTFHLVSVLAKGPAPAARYDLPDNVVGHTLVFLHEMPGGPRQAPTRLDPLMRRLGVTLERLFTGADLSDLARFQALIAPWRRRLGRRQLMDSKAAWAVILDMYERAMPAASFSDYFWTWRSLCGSIFACMLAELPPARVYHALSTGYGGLLAARAGLETGRPVLLTEHGIYTNERRIEVAAADWLYETRRGSLSLEQTGHDLREVWIRTFVSLSRLCYDACDQIITLYAGNQVLQREDGAAPERQRIIPNGIDYARLSALPRETDPGRRPTIALIGRVVPIKDVKTYIRAAAMLREHIADVEALVLGPYDEDPDYHAECLAMVRHLRLEETVRFTGRVPMHTWLPRIDVVVLTSISEAQPLVILEAGAAGIPTVATNVGACSEMILGRPEEDPPLGPGGAITPLANPAATSRALLGLLADPDWRAACGAAIRRRVERLYNKTDIDRAYADLYAGMIAQPDRPSVRASA</sequence>
<dbReference type="Proteomes" id="UP000555728">
    <property type="component" value="Unassembled WGS sequence"/>
</dbReference>
<accession>A0A7W6WK56</accession>
<proteinExistence type="predicted"/>
<dbReference type="GO" id="GO:0016740">
    <property type="term" value="F:transferase activity"/>
    <property type="evidence" value="ECO:0007669"/>
    <property type="project" value="UniProtKB-KW"/>
</dbReference>
<name>A0A7W6WK56_9PROT</name>
<evidence type="ECO:0000313" key="3">
    <source>
        <dbReference type="Proteomes" id="UP000555728"/>
    </source>
</evidence>
<dbReference type="NCBIfam" id="NF038011">
    <property type="entry name" value="PelF"/>
    <property type="match status" value="1"/>
</dbReference>
<dbReference type="InterPro" id="IPR047691">
    <property type="entry name" value="PelF-like"/>
</dbReference>
<dbReference type="RefSeq" id="WP_184434148.1">
    <property type="nucleotide sequence ID" value="NZ_JACIGI010000011.1"/>
</dbReference>
<dbReference type="AlphaFoldDB" id="A0A7W6WK56"/>
<evidence type="ECO:0000313" key="2">
    <source>
        <dbReference type="EMBL" id="MBB4285991.1"/>
    </source>
</evidence>